<evidence type="ECO:0000313" key="2">
    <source>
        <dbReference type="Proteomes" id="UP000027135"/>
    </source>
</evidence>
<keyword evidence="2" id="KW-1185">Reference proteome</keyword>
<name>A0A067R7B5_ZOONE</name>
<dbReference type="Proteomes" id="UP000027135">
    <property type="component" value="Unassembled WGS sequence"/>
</dbReference>
<gene>
    <name evidence="1" type="ORF">L798_05704</name>
</gene>
<dbReference type="AlphaFoldDB" id="A0A067R7B5"/>
<dbReference type="InParanoid" id="A0A067R7B5"/>
<evidence type="ECO:0000313" key="1">
    <source>
        <dbReference type="EMBL" id="KDR19355.1"/>
    </source>
</evidence>
<sequence>MFIAMLTRARHWPPPSPDFIFLEGRLANTLLLIALDLFDERHVD</sequence>
<organism evidence="1 2">
    <name type="scientific">Zootermopsis nevadensis</name>
    <name type="common">Dampwood termite</name>
    <dbReference type="NCBI Taxonomy" id="136037"/>
    <lineage>
        <taxon>Eukaryota</taxon>
        <taxon>Metazoa</taxon>
        <taxon>Ecdysozoa</taxon>
        <taxon>Arthropoda</taxon>
        <taxon>Hexapoda</taxon>
        <taxon>Insecta</taxon>
        <taxon>Pterygota</taxon>
        <taxon>Neoptera</taxon>
        <taxon>Polyneoptera</taxon>
        <taxon>Dictyoptera</taxon>
        <taxon>Blattodea</taxon>
        <taxon>Blattoidea</taxon>
        <taxon>Termitoidae</taxon>
        <taxon>Termopsidae</taxon>
        <taxon>Zootermopsis</taxon>
    </lineage>
</organism>
<proteinExistence type="predicted"/>
<dbReference type="EMBL" id="KK852653">
    <property type="protein sequence ID" value="KDR19355.1"/>
    <property type="molecule type" value="Genomic_DNA"/>
</dbReference>
<accession>A0A067R7B5</accession>
<reference evidence="1 2" key="1">
    <citation type="journal article" date="2014" name="Nat. Commun.">
        <title>Molecular traces of alternative social organization in a termite genome.</title>
        <authorList>
            <person name="Terrapon N."/>
            <person name="Li C."/>
            <person name="Robertson H.M."/>
            <person name="Ji L."/>
            <person name="Meng X."/>
            <person name="Booth W."/>
            <person name="Chen Z."/>
            <person name="Childers C.P."/>
            <person name="Glastad K.M."/>
            <person name="Gokhale K."/>
            <person name="Gowin J."/>
            <person name="Gronenberg W."/>
            <person name="Hermansen R.A."/>
            <person name="Hu H."/>
            <person name="Hunt B.G."/>
            <person name="Huylmans A.K."/>
            <person name="Khalil S.M."/>
            <person name="Mitchell R.D."/>
            <person name="Munoz-Torres M.C."/>
            <person name="Mustard J.A."/>
            <person name="Pan H."/>
            <person name="Reese J.T."/>
            <person name="Scharf M.E."/>
            <person name="Sun F."/>
            <person name="Vogel H."/>
            <person name="Xiao J."/>
            <person name="Yang W."/>
            <person name="Yang Z."/>
            <person name="Yang Z."/>
            <person name="Zhou J."/>
            <person name="Zhu J."/>
            <person name="Brent C.S."/>
            <person name="Elsik C.G."/>
            <person name="Goodisman M.A."/>
            <person name="Liberles D.A."/>
            <person name="Roe R.M."/>
            <person name="Vargo E.L."/>
            <person name="Vilcinskas A."/>
            <person name="Wang J."/>
            <person name="Bornberg-Bauer E."/>
            <person name="Korb J."/>
            <person name="Zhang G."/>
            <person name="Liebig J."/>
        </authorList>
    </citation>
    <scope>NUCLEOTIDE SEQUENCE [LARGE SCALE GENOMIC DNA]</scope>
    <source>
        <tissue evidence="1">Whole organism</tissue>
    </source>
</reference>
<protein>
    <submittedName>
        <fullName evidence="1">Uncharacterized protein</fullName>
    </submittedName>
</protein>